<sequence>SVQKKLDNRYSAHFTPTGKIKKGSLIEATTEQLNSFKIDREGWNLKIRSVDEHKQKLDGKENELPRLEDALEQSKCSLEAAREEAADFSKLEGELEASRAKIREIERNIDDATKAIEELQASSNTIQELQRGERSLRDDLSKVEAICVRLDSELQELNDKIEKKSDELRDCDELTADARVLYTKRAVQKQISILNDKIERIDKISE</sequence>
<feature type="coiled-coil region" evidence="1">
    <location>
        <begin position="50"/>
        <end position="174"/>
    </location>
</feature>
<gene>
    <name evidence="2" type="ORF">S03H2_24134</name>
</gene>
<feature type="non-terminal residue" evidence="2">
    <location>
        <position position="1"/>
    </location>
</feature>
<reference evidence="2" key="1">
    <citation type="journal article" date="2014" name="Front. Microbiol.">
        <title>High frequency of phylogenetically diverse reductive dehalogenase-homologous genes in deep subseafloor sedimentary metagenomes.</title>
        <authorList>
            <person name="Kawai M."/>
            <person name="Futagami T."/>
            <person name="Toyoda A."/>
            <person name="Takaki Y."/>
            <person name="Nishi S."/>
            <person name="Hori S."/>
            <person name="Arai W."/>
            <person name="Tsubouchi T."/>
            <person name="Morono Y."/>
            <person name="Uchiyama I."/>
            <person name="Ito T."/>
            <person name="Fujiyama A."/>
            <person name="Inagaki F."/>
            <person name="Takami H."/>
        </authorList>
    </citation>
    <scope>NUCLEOTIDE SEQUENCE</scope>
    <source>
        <strain evidence="2">Expedition CK06-06</strain>
    </source>
</reference>
<dbReference type="EMBL" id="BARU01013327">
    <property type="protein sequence ID" value="GAH35559.1"/>
    <property type="molecule type" value="Genomic_DNA"/>
</dbReference>
<dbReference type="Gene3D" id="1.10.287.1490">
    <property type="match status" value="1"/>
</dbReference>
<name>X1G1W0_9ZZZZ</name>
<organism evidence="2">
    <name type="scientific">marine sediment metagenome</name>
    <dbReference type="NCBI Taxonomy" id="412755"/>
    <lineage>
        <taxon>unclassified sequences</taxon>
        <taxon>metagenomes</taxon>
        <taxon>ecological metagenomes</taxon>
    </lineage>
</organism>
<protein>
    <submittedName>
        <fullName evidence="2">Uncharacterized protein</fullName>
    </submittedName>
</protein>
<dbReference type="SUPFAM" id="SSF58100">
    <property type="entry name" value="Bacterial hemolysins"/>
    <property type="match status" value="1"/>
</dbReference>
<accession>X1G1W0</accession>
<feature type="non-terminal residue" evidence="2">
    <location>
        <position position="206"/>
    </location>
</feature>
<dbReference type="AlphaFoldDB" id="X1G1W0"/>
<evidence type="ECO:0000313" key="2">
    <source>
        <dbReference type="EMBL" id="GAH35559.1"/>
    </source>
</evidence>
<comment type="caution">
    <text evidence="2">The sequence shown here is derived from an EMBL/GenBank/DDBJ whole genome shotgun (WGS) entry which is preliminary data.</text>
</comment>
<proteinExistence type="predicted"/>
<keyword evidence="1" id="KW-0175">Coiled coil</keyword>
<evidence type="ECO:0000256" key="1">
    <source>
        <dbReference type="SAM" id="Coils"/>
    </source>
</evidence>